<dbReference type="Proteomes" id="UP000254764">
    <property type="component" value="Unassembled WGS sequence"/>
</dbReference>
<proteinExistence type="predicted"/>
<dbReference type="EMBL" id="UEYP01000004">
    <property type="protein sequence ID" value="SSC67337.1"/>
    <property type="molecule type" value="Genomic_DNA"/>
</dbReference>
<keyword evidence="2" id="KW-1185">Reference proteome</keyword>
<reference evidence="2" key="1">
    <citation type="submission" date="2018-07" db="EMBL/GenBank/DDBJ databases">
        <authorList>
            <person name="Peiro R."/>
            <person name="Begona"/>
            <person name="Cbmso G."/>
            <person name="Lopez M."/>
            <person name="Gonzalez S."/>
        </authorList>
    </citation>
    <scope>NUCLEOTIDE SEQUENCE [LARGE SCALE GENOMIC DNA]</scope>
</reference>
<organism evidence="1 2">
    <name type="scientific">Ciceribacter selenitireducens ATCC BAA-1503</name>
    <dbReference type="NCBI Taxonomy" id="1336235"/>
    <lineage>
        <taxon>Bacteria</taxon>
        <taxon>Pseudomonadati</taxon>
        <taxon>Pseudomonadota</taxon>
        <taxon>Alphaproteobacteria</taxon>
        <taxon>Hyphomicrobiales</taxon>
        <taxon>Rhizobiaceae</taxon>
        <taxon>Ciceribacter</taxon>
    </lineage>
</organism>
<sequence>MGSGTISETSLLADMILTTADATGSVDDALALLAVSLDAVREKAMGDLGMRMAIGAISETRGPVCFVFSTFADPASGVPAFTLQEMPRCFAQGAAPTGADLAEYGPISIGDGLEKDAVFMLDCMRRQKMTNPSDPDREPFYSVGGHIDLTVVRADGYEQRTLHTWPDVVGEKIDPFSADDLTFSDGTGADYHS</sequence>
<dbReference type="AlphaFoldDB" id="A0A376AI63"/>
<gene>
    <name evidence="1" type="ORF">RHIZ70_3045</name>
</gene>
<evidence type="ECO:0000313" key="1">
    <source>
        <dbReference type="EMBL" id="SSC67337.1"/>
    </source>
</evidence>
<name>A0A376AI63_9HYPH</name>
<evidence type="ECO:0000313" key="2">
    <source>
        <dbReference type="Proteomes" id="UP000254764"/>
    </source>
</evidence>
<accession>A0A376AI63</accession>
<protein>
    <submittedName>
        <fullName evidence="1">Uncharacterized protein</fullName>
    </submittedName>
</protein>